<dbReference type="Gene3D" id="2.10.110.10">
    <property type="entry name" value="Cysteine Rich Protein"/>
    <property type="match status" value="2"/>
</dbReference>
<gene>
    <name evidence="9" type="primary">LOC106165843</name>
</gene>
<evidence type="ECO:0000256" key="5">
    <source>
        <dbReference type="PROSITE-ProRule" id="PRU00125"/>
    </source>
</evidence>
<dbReference type="GO" id="GO:0046872">
    <property type="term" value="F:metal ion binding"/>
    <property type="evidence" value="ECO:0007669"/>
    <property type="project" value="UniProtKB-KW"/>
</dbReference>
<keyword evidence="1 5" id="KW-0479">Metal-binding</keyword>
<evidence type="ECO:0000259" key="7">
    <source>
        <dbReference type="PROSITE" id="PS50023"/>
    </source>
</evidence>
<keyword evidence="2" id="KW-0677">Repeat</keyword>
<keyword evidence="8" id="KW-1185">Reference proteome</keyword>
<evidence type="ECO:0000256" key="1">
    <source>
        <dbReference type="ARBA" id="ARBA00022723"/>
    </source>
</evidence>
<dbReference type="OrthoDB" id="6352355at2759"/>
<evidence type="ECO:0000313" key="8">
    <source>
        <dbReference type="Proteomes" id="UP000085678"/>
    </source>
</evidence>
<dbReference type="PROSITE" id="PS50023">
    <property type="entry name" value="LIM_DOMAIN_2"/>
    <property type="match status" value="2"/>
</dbReference>
<dbReference type="STRING" id="7574.A0A1S3IP33"/>
<dbReference type="InterPro" id="IPR050945">
    <property type="entry name" value="LMO_RBTN_TF"/>
</dbReference>
<dbReference type="PANTHER" id="PTHR45787:SF13">
    <property type="entry name" value="LD11652P"/>
    <property type="match status" value="1"/>
</dbReference>
<protein>
    <submittedName>
        <fullName evidence="9">LIM domain transcription factor LMO4</fullName>
    </submittedName>
</protein>
<dbReference type="PROSITE" id="PS00478">
    <property type="entry name" value="LIM_DOMAIN_1"/>
    <property type="match status" value="1"/>
</dbReference>
<dbReference type="InterPro" id="IPR001781">
    <property type="entry name" value="Znf_LIM"/>
</dbReference>
<evidence type="ECO:0000256" key="3">
    <source>
        <dbReference type="ARBA" id="ARBA00022833"/>
    </source>
</evidence>
<dbReference type="GeneID" id="106165843"/>
<dbReference type="KEGG" id="lak:106165843"/>
<dbReference type="FunFam" id="2.10.110.10:FF:000015">
    <property type="entry name" value="LIM domain only 3"/>
    <property type="match status" value="1"/>
</dbReference>
<dbReference type="CDD" id="cd09386">
    <property type="entry name" value="LIM1_LMO4"/>
    <property type="match status" value="1"/>
</dbReference>
<dbReference type="Proteomes" id="UP000085678">
    <property type="component" value="Unplaced"/>
</dbReference>
<dbReference type="AlphaFoldDB" id="A0A1S3IP33"/>
<proteinExistence type="predicted"/>
<evidence type="ECO:0000256" key="2">
    <source>
        <dbReference type="ARBA" id="ARBA00022737"/>
    </source>
</evidence>
<feature type="domain" description="LIM zinc-binding" evidence="7">
    <location>
        <begin position="146"/>
        <end position="208"/>
    </location>
</feature>
<dbReference type="Pfam" id="PF00412">
    <property type="entry name" value="LIM"/>
    <property type="match status" value="2"/>
</dbReference>
<dbReference type="InParanoid" id="A0A1S3IP33"/>
<feature type="domain" description="LIM zinc-binding" evidence="7">
    <location>
        <begin position="82"/>
        <end position="144"/>
    </location>
</feature>
<dbReference type="RefSeq" id="XP_013399661.1">
    <property type="nucleotide sequence ID" value="XM_013544207.1"/>
</dbReference>
<keyword evidence="3 5" id="KW-0862">Zinc</keyword>
<evidence type="ECO:0000256" key="4">
    <source>
        <dbReference type="ARBA" id="ARBA00023038"/>
    </source>
</evidence>
<feature type="region of interest" description="Disordered" evidence="6">
    <location>
        <begin position="1"/>
        <end position="49"/>
    </location>
</feature>
<dbReference type="FunCoup" id="A0A1S3IP33">
    <property type="interactions" value="1003"/>
</dbReference>
<keyword evidence="4 5" id="KW-0440">LIM domain</keyword>
<dbReference type="PANTHER" id="PTHR45787">
    <property type="entry name" value="LD11652P"/>
    <property type="match status" value="1"/>
</dbReference>
<evidence type="ECO:0000313" key="9">
    <source>
        <dbReference type="RefSeq" id="XP_013399661.1"/>
    </source>
</evidence>
<dbReference type="SMART" id="SM00132">
    <property type="entry name" value="LIM"/>
    <property type="match status" value="2"/>
</dbReference>
<reference evidence="9" key="1">
    <citation type="submission" date="2025-08" db="UniProtKB">
        <authorList>
            <consortium name="RefSeq"/>
        </authorList>
    </citation>
    <scope>IDENTIFICATION</scope>
    <source>
        <tissue evidence="9">Gonads</tissue>
    </source>
</reference>
<sequence>MEGTGSGEESLDTINGSGGIGRGSTNSSSSIVSNNSNGSRPSPAEVQTTTSTLDNSFLSSLGQASSNSSSVELSMEGSGSSKACAGCGARIEDKFLLHALDRYWHLGCLKCSCCQAHLGEIGTSCFAKAGMILCKNDYIRLFGAGGTCAACAQPIPASELVMKAQNNTYHLKCFACVQCGTQLVRGDKFGLINGNLICEHDYPNFVKGGHAHAQPTNMRANHKVC</sequence>
<evidence type="ECO:0000256" key="6">
    <source>
        <dbReference type="SAM" id="MobiDB-lite"/>
    </source>
</evidence>
<organism evidence="8 9">
    <name type="scientific">Lingula anatina</name>
    <name type="common">Brachiopod</name>
    <name type="synonym">Lingula unguis</name>
    <dbReference type="NCBI Taxonomy" id="7574"/>
    <lineage>
        <taxon>Eukaryota</taxon>
        <taxon>Metazoa</taxon>
        <taxon>Spiralia</taxon>
        <taxon>Lophotrochozoa</taxon>
        <taxon>Brachiopoda</taxon>
        <taxon>Linguliformea</taxon>
        <taxon>Lingulata</taxon>
        <taxon>Lingulida</taxon>
        <taxon>Linguloidea</taxon>
        <taxon>Lingulidae</taxon>
        <taxon>Lingula</taxon>
    </lineage>
</organism>
<name>A0A1S3IP33_LINAN</name>
<dbReference type="SUPFAM" id="SSF57716">
    <property type="entry name" value="Glucocorticoid receptor-like (DNA-binding domain)"/>
    <property type="match status" value="3"/>
</dbReference>
<feature type="compositionally biased region" description="Low complexity" evidence="6">
    <location>
        <begin position="23"/>
        <end position="39"/>
    </location>
</feature>
<accession>A0A1S3IP33</accession>